<proteinExistence type="inferred from homology"/>
<dbReference type="GO" id="GO:0035556">
    <property type="term" value="P:intracellular signal transduction"/>
    <property type="evidence" value="ECO:0007669"/>
    <property type="project" value="TreeGrafter"/>
</dbReference>
<evidence type="ECO:0000313" key="9">
    <source>
        <dbReference type="Proteomes" id="UP000286641"/>
    </source>
</evidence>
<comment type="function">
    <text evidence="1">Binds to the IL-1 type I receptor following IL-1 engagement, triggering intracellular signaling cascades leading to transcriptional up-regulation and mRNA stabilization.</text>
</comment>
<dbReference type="FunFam" id="1.10.533.10:FF:000030">
    <property type="entry name" value="Interleukin-1 receptor-associated kinase-like 2"/>
    <property type="match status" value="1"/>
</dbReference>
<evidence type="ECO:0000313" key="10">
    <source>
        <dbReference type="RefSeq" id="XP_025740743.1"/>
    </source>
</evidence>
<dbReference type="SUPFAM" id="SSF56112">
    <property type="entry name" value="Protein kinase-like (PK-like)"/>
    <property type="match status" value="1"/>
</dbReference>
<dbReference type="GO" id="GO:0008063">
    <property type="term" value="P:Toll signaling pathway"/>
    <property type="evidence" value="ECO:0007669"/>
    <property type="project" value="TreeGrafter"/>
</dbReference>
<accession>A0A3Q7Q4H6</accession>
<gene>
    <name evidence="10" type="primary">IRAK2</name>
</gene>
<dbReference type="AlphaFoldDB" id="A0A3Q7Q4H6"/>
<dbReference type="InterPro" id="IPR000488">
    <property type="entry name" value="Death_dom"/>
</dbReference>
<dbReference type="CTD" id="3656"/>
<dbReference type="CDD" id="cd08795">
    <property type="entry name" value="Death_IRAK2"/>
    <property type="match status" value="1"/>
</dbReference>
<dbReference type="Gene3D" id="3.30.200.20">
    <property type="entry name" value="Phosphorylase Kinase, domain 1"/>
    <property type="match status" value="1"/>
</dbReference>
<dbReference type="FunFam" id="1.10.510.10:FF:000586">
    <property type="entry name" value="Interleukin-1 receptor-associated kinase-like 2"/>
    <property type="match status" value="1"/>
</dbReference>
<evidence type="ECO:0000256" key="5">
    <source>
        <dbReference type="ARBA" id="ARBA00022840"/>
    </source>
</evidence>
<evidence type="ECO:0000256" key="7">
    <source>
        <dbReference type="SAM" id="MobiDB-lite"/>
    </source>
</evidence>
<evidence type="ECO:0000256" key="6">
    <source>
        <dbReference type="ARBA" id="ARBA00025971"/>
    </source>
</evidence>
<dbReference type="GO" id="GO:0070498">
    <property type="term" value="P:interleukin-1-mediated signaling pathway"/>
    <property type="evidence" value="ECO:0007669"/>
    <property type="project" value="TreeGrafter"/>
</dbReference>
<dbReference type="Proteomes" id="UP000286641">
    <property type="component" value="Unplaced"/>
</dbReference>
<comment type="subunit">
    <text evidence="6">Interacts with MYD88. IL-1 stimulation leads to the formation of a signaling complex which dissociates from the IL-1 receptor following the binding of PELI1.</text>
</comment>
<dbReference type="GO" id="GO:0071222">
    <property type="term" value="P:cellular response to lipopolysaccharide"/>
    <property type="evidence" value="ECO:0007669"/>
    <property type="project" value="TreeGrafter"/>
</dbReference>
<feature type="compositionally biased region" description="Low complexity" evidence="7">
    <location>
        <begin position="633"/>
        <end position="646"/>
    </location>
</feature>
<evidence type="ECO:0000256" key="1">
    <source>
        <dbReference type="ARBA" id="ARBA00002102"/>
    </source>
</evidence>
<dbReference type="RefSeq" id="XP_025740743.1">
    <property type="nucleotide sequence ID" value="XM_025884958.1"/>
</dbReference>
<protein>
    <recommendedName>
        <fullName evidence="3">Interleukin-1 receptor-associated kinase-like 2</fullName>
    </recommendedName>
</protein>
<evidence type="ECO:0000256" key="3">
    <source>
        <dbReference type="ARBA" id="ARBA00022012"/>
    </source>
</evidence>
<evidence type="ECO:0000256" key="4">
    <source>
        <dbReference type="ARBA" id="ARBA00022741"/>
    </source>
</evidence>
<dbReference type="GO" id="GO:0005737">
    <property type="term" value="C:cytoplasm"/>
    <property type="evidence" value="ECO:0007669"/>
    <property type="project" value="TreeGrafter"/>
</dbReference>
<dbReference type="SUPFAM" id="SSF47986">
    <property type="entry name" value="DEATH domain"/>
    <property type="match status" value="1"/>
</dbReference>
<feature type="region of interest" description="Disordered" evidence="7">
    <location>
        <begin position="250"/>
        <end position="277"/>
    </location>
</feature>
<dbReference type="GO" id="GO:0005634">
    <property type="term" value="C:nucleus"/>
    <property type="evidence" value="ECO:0007669"/>
    <property type="project" value="TreeGrafter"/>
</dbReference>
<dbReference type="Pfam" id="PF00069">
    <property type="entry name" value="Pkinase"/>
    <property type="match status" value="1"/>
</dbReference>
<dbReference type="Gene3D" id="1.10.510.10">
    <property type="entry name" value="Transferase(Phosphotransferase) domain 1"/>
    <property type="match status" value="1"/>
</dbReference>
<name>A0A3Q7Q4H6_CALUR</name>
<keyword evidence="4" id="KW-0547">Nucleotide-binding</keyword>
<feature type="domain" description="Protein kinase" evidence="8">
    <location>
        <begin position="333"/>
        <end position="597"/>
    </location>
</feature>
<dbReference type="GO" id="GO:0005524">
    <property type="term" value="F:ATP binding"/>
    <property type="evidence" value="ECO:0007669"/>
    <property type="project" value="UniProtKB-KW"/>
</dbReference>
<dbReference type="InterPro" id="IPR042151">
    <property type="entry name" value="Death_IRAK2"/>
</dbReference>
<feature type="compositionally biased region" description="Polar residues" evidence="7">
    <location>
        <begin position="657"/>
        <end position="666"/>
    </location>
</feature>
<feature type="compositionally biased region" description="Low complexity" evidence="7">
    <location>
        <begin position="669"/>
        <end position="680"/>
    </location>
</feature>
<dbReference type="InterPro" id="IPR000719">
    <property type="entry name" value="Prot_kinase_dom"/>
</dbReference>
<dbReference type="GeneID" id="112833681"/>
<dbReference type="FunFam" id="3.30.200.20:FF:000412">
    <property type="entry name" value="interleukin-1 receptor-associated kinase-like 2"/>
    <property type="match status" value="1"/>
</dbReference>
<dbReference type="Pfam" id="PF00531">
    <property type="entry name" value="Death"/>
    <property type="match status" value="1"/>
</dbReference>
<feature type="region of interest" description="Disordered" evidence="7">
    <location>
        <begin position="1"/>
        <end position="21"/>
    </location>
</feature>
<dbReference type="PANTHER" id="PTHR24419">
    <property type="entry name" value="INTERLEUKIN-1 RECEPTOR-ASSOCIATED KINASE"/>
    <property type="match status" value="1"/>
</dbReference>
<feature type="region of interest" description="Disordered" evidence="7">
    <location>
        <begin position="70"/>
        <end position="105"/>
    </location>
</feature>
<feature type="compositionally biased region" description="Polar residues" evidence="7">
    <location>
        <begin position="1"/>
        <end position="10"/>
    </location>
</feature>
<dbReference type="GO" id="GO:0004672">
    <property type="term" value="F:protein kinase activity"/>
    <property type="evidence" value="ECO:0007669"/>
    <property type="project" value="InterPro"/>
</dbReference>
<reference evidence="10" key="2">
    <citation type="submission" date="2025-08" db="UniProtKB">
        <authorList>
            <consortium name="RefSeq"/>
        </authorList>
    </citation>
    <scope>IDENTIFICATION</scope>
    <source>
        <tissue evidence="10">Blood</tissue>
    </source>
</reference>
<sequence length="748" mass="81702">MNSMWRSVKSTGPGVRRPPGTATELFRVSLNGFPPHSRPQFPLPAQTLQVPRRLVPASWAVSRQAWPLGGGGVQRPAPPTFPGGGGRVRNRPVGPACSRSRGAVSPAQLPQLSARLPADPRSPAMSCYIYQLPAWVLDDLCRNMDTLSEWDWMQFASYVITDLTQLRKIKSMERVQGVSITRELLWWWGMRQATVQQLVDLLCRLQLYRAAQIVLNWKPIPEIKSSFLDFPDAAKPGRLLAASVRNAEDKQGKGLSVRPDAFPSPGPAPARASLLPPSTDAPHSLKTKLVDFPVSPDSKDFSTSLPKQETLVSQAEDSLFWSEADVVQATDNFNQNHKISEGIFADIYKGQRHGMPFVFKKLREVAYSGPGLVEKFFQAEVQICHRCCHPNILPLLGFCTGNQFYSLIYPYMANGSLQDRLQGQGGADPLLWPQRASICSGLLRAVRHLHGLEIIHGNVKSSNVLLDQNFTPKLAHPVAHLCPNNKRSKYTMMKTHVFQASAAYLPEDFIRVGQLTKRVDIFSCGIVLAEVLTGIPAMDNNRSPVYLKDLLLSAVPSSSPSQCGRKTGVETVMAKEICQKYLEKGAGRLLDNCAEALAIAACLCLRRRNASLAEVCGSVAAVEKQLRGQETLLPLSGLSEGTGSSSNTPEETDDVDNSSLEASSSMRVAPGAGAAASLPSTEDGEGRLQVCVGVPADSFSVASARLEPPQDATETSQRIEINEAKKKLMENIVFYKEGKLDSIELFGP</sequence>
<keyword evidence="9" id="KW-1185">Reference proteome</keyword>
<dbReference type="InterPro" id="IPR011009">
    <property type="entry name" value="Kinase-like_dom_sf"/>
</dbReference>
<keyword evidence="5" id="KW-0067">ATP-binding</keyword>
<feature type="region of interest" description="Disordered" evidence="7">
    <location>
        <begin position="633"/>
        <end position="682"/>
    </location>
</feature>
<dbReference type="InterPro" id="IPR011029">
    <property type="entry name" value="DEATH-like_dom_sf"/>
</dbReference>
<dbReference type="GO" id="GO:0005886">
    <property type="term" value="C:plasma membrane"/>
    <property type="evidence" value="ECO:0007669"/>
    <property type="project" value="TreeGrafter"/>
</dbReference>
<comment type="similarity">
    <text evidence="2">Belongs to the protein kinase superfamily. TKL Ser/Thr protein kinase family. Pelle subfamily.</text>
</comment>
<evidence type="ECO:0000256" key="2">
    <source>
        <dbReference type="ARBA" id="ARBA00008718"/>
    </source>
</evidence>
<evidence type="ECO:0000259" key="8">
    <source>
        <dbReference type="PROSITE" id="PS50011"/>
    </source>
</evidence>
<dbReference type="Gene3D" id="1.10.533.10">
    <property type="entry name" value="Death Domain, Fas"/>
    <property type="match status" value="1"/>
</dbReference>
<dbReference type="PROSITE" id="PS50011">
    <property type="entry name" value="PROTEIN_KINASE_DOM"/>
    <property type="match status" value="1"/>
</dbReference>
<dbReference type="PANTHER" id="PTHR24419:SF2">
    <property type="entry name" value="INTERLEUKIN-1 RECEPTOR-ASSOCIATED KINASE-LIKE 2"/>
    <property type="match status" value="1"/>
</dbReference>
<organism evidence="9 10">
    <name type="scientific">Callorhinus ursinus</name>
    <name type="common">Northern fur seal</name>
    <dbReference type="NCBI Taxonomy" id="34884"/>
    <lineage>
        <taxon>Eukaryota</taxon>
        <taxon>Metazoa</taxon>
        <taxon>Chordata</taxon>
        <taxon>Craniata</taxon>
        <taxon>Vertebrata</taxon>
        <taxon>Euteleostomi</taxon>
        <taxon>Mammalia</taxon>
        <taxon>Eutheria</taxon>
        <taxon>Laurasiatheria</taxon>
        <taxon>Carnivora</taxon>
        <taxon>Caniformia</taxon>
        <taxon>Pinnipedia</taxon>
        <taxon>Otariidae</taxon>
        <taxon>Callorhinus</taxon>
    </lineage>
</organism>
<dbReference type="InParanoid" id="A0A3Q7Q4H6"/>
<reference key="1">
    <citation type="submission" date="2019-01" db="UniProtKB">
        <authorList>
            <consortium name="RefSeq"/>
        </authorList>
    </citation>
    <scope>IDENTIFICATION</scope>
</reference>